<comment type="caution">
    <text evidence="1">The sequence shown here is derived from an EMBL/GenBank/DDBJ whole genome shotgun (WGS) entry which is preliminary data.</text>
</comment>
<sequence length="80" mass="9700">MLASRNTLHMESDPKREIHYLLRYINRCCSLSYAHLANFVNIINYYSRDKYPFHIYKFNLFHKRITITARPSIYVQKMIG</sequence>
<evidence type="ECO:0000313" key="1">
    <source>
        <dbReference type="EMBL" id="KAJ6698381.1"/>
    </source>
</evidence>
<dbReference type="Proteomes" id="UP001151532">
    <property type="component" value="Chromosome 6"/>
</dbReference>
<reference evidence="1" key="1">
    <citation type="submission" date="2022-11" db="EMBL/GenBank/DDBJ databases">
        <authorList>
            <person name="Hyden B.L."/>
            <person name="Feng K."/>
            <person name="Yates T."/>
            <person name="Jawdy S."/>
            <person name="Smart L.B."/>
            <person name="Muchero W."/>
        </authorList>
    </citation>
    <scope>NUCLEOTIDE SEQUENCE</scope>
    <source>
        <tissue evidence="1">Shoot tip</tissue>
    </source>
</reference>
<evidence type="ECO:0000313" key="2">
    <source>
        <dbReference type="Proteomes" id="UP001151532"/>
    </source>
</evidence>
<proteinExistence type="predicted"/>
<accession>A0A9Q0Q1S7</accession>
<dbReference type="EMBL" id="JAPFFK010000017">
    <property type="protein sequence ID" value="KAJ6698381.1"/>
    <property type="molecule type" value="Genomic_DNA"/>
</dbReference>
<organism evidence="1 2">
    <name type="scientific">Salix purpurea</name>
    <name type="common">Purple osier willow</name>
    <dbReference type="NCBI Taxonomy" id="77065"/>
    <lineage>
        <taxon>Eukaryota</taxon>
        <taxon>Viridiplantae</taxon>
        <taxon>Streptophyta</taxon>
        <taxon>Embryophyta</taxon>
        <taxon>Tracheophyta</taxon>
        <taxon>Spermatophyta</taxon>
        <taxon>Magnoliopsida</taxon>
        <taxon>eudicotyledons</taxon>
        <taxon>Gunneridae</taxon>
        <taxon>Pentapetalae</taxon>
        <taxon>rosids</taxon>
        <taxon>fabids</taxon>
        <taxon>Malpighiales</taxon>
        <taxon>Salicaceae</taxon>
        <taxon>Saliceae</taxon>
        <taxon>Salix</taxon>
    </lineage>
</organism>
<protein>
    <submittedName>
        <fullName evidence="1">Uncharacterized protein</fullName>
    </submittedName>
</protein>
<reference evidence="1" key="2">
    <citation type="journal article" date="2023" name="Int. J. Mol. Sci.">
        <title>De Novo Assembly and Annotation of 11 Diverse Shrub Willow (Salix) Genomes Reveals Novel Gene Organization in Sex-Linked Regions.</title>
        <authorList>
            <person name="Hyden B."/>
            <person name="Feng K."/>
            <person name="Yates T.B."/>
            <person name="Jawdy S."/>
            <person name="Cereghino C."/>
            <person name="Smart L.B."/>
            <person name="Muchero W."/>
        </authorList>
    </citation>
    <scope>NUCLEOTIDE SEQUENCE</scope>
    <source>
        <tissue evidence="1">Shoot tip</tissue>
    </source>
</reference>
<dbReference type="AlphaFoldDB" id="A0A9Q0Q1S7"/>
<keyword evidence="2" id="KW-1185">Reference proteome</keyword>
<gene>
    <name evidence="1" type="ORF">OIU79_011817</name>
</gene>
<name>A0A9Q0Q1S7_SALPP</name>